<evidence type="ECO:0000256" key="1">
    <source>
        <dbReference type="ARBA" id="ARBA00000085"/>
    </source>
</evidence>
<organism evidence="8 9">
    <name type="scientific">Flammeovirga pectinis</name>
    <dbReference type="NCBI Taxonomy" id="2494373"/>
    <lineage>
        <taxon>Bacteria</taxon>
        <taxon>Pseudomonadati</taxon>
        <taxon>Bacteroidota</taxon>
        <taxon>Cytophagia</taxon>
        <taxon>Cytophagales</taxon>
        <taxon>Flammeovirgaceae</taxon>
        <taxon>Flammeovirga</taxon>
    </lineage>
</organism>
<dbReference type="Pfam" id="PF00512">
    <property type="entry name" value="HisKA"/>
    <property type="match status" value="1"/>
</dbReference>
<gene>
    <name evidence="8" type="ORF">EI427_10680</name>
</gene>
<sequence length="682" mass="77789">MLSQNSKNDVLQDMILLYELALQTGKTIDFKQNIENFLKLLISRKSLSSANIWLKGLTIKEASISLLPSYIEADDWVRTIQFPIKDINKKQTEFVEHFINRAQGEEVKSFSVKQEYLINNTNTVKEGTYLLYQLDNFGCMMLYSCVIDDTRIGDRATKKLRVVFDRFKVSVIASLNQLKLENEVNKTKAMSDEIMMLSKFPLQSPYPVLRFTDNVELLFLNSAAEKIADHFKELQWVYSKMFSESLSTNSIKVYEQVIEGRYYTLTVKPIPEYGYVNIYGMDITIRKSIENKLKEEKEKAEKLAEVKMEFLSTMSHEIRTPMNSIIGSINLLIDTALDTYQSKKLEMMRFAADNLLRLINEILDFNKLEAHKVNLEKIRFSLPETLENIFSMHSDNAEQKNIAFDLIFNKTPINFIIGDPTRLSQILLNLLSNAIKFTEKGGVELSVQSTFNNQKTIVYQFIIKDSGIGISDDRISAIFEAFTQADNSTTRKFGGTGLGLSITKKLVDLLEGSMEVNSKVGKGTEFIVTIPFDIAADQESITKKKAELNEISGNLKDKKVLLVDDNEFNILIAKEFLGRWEAETIVAKNGQEAIEALTTGALDFDIILMDLQMPIMDGFEATLLLRNMQSEYFQNIPIIALTADVASDEIRNLKRKGFNDFASKPFDPDILLQKLLQLIYKK</sequence>
<dbReference type="Gene3D" id="3.40.50.2300">
    <property type="match status" value="1"/>
</dbReference>
<dbReference type="RefSeq" id="WP_126614424.1">
    <property type="nucleotide sequence ID" value="NZ_CP034562.1"/>
</dbReference>
<evidence type="ECO:0000313" key="9">
    <source>
        <dbReference type="Proteomes" id="UP000267268"/>
    </source>
</evidence>
<dbReference type="CDD" id="cd16922">
    <property type="entry name" value="HATPase_EvgS-ArcB-TorS-like"/>
    <property type="match status" value="1"/>
</dbReference>
<dbReference type="SMART" id="SM00388">
    <property type="entry name" value="HisKA"/>
    <property type="match status" value="1"/>
</dbReference>
<dbReference type="OrthoDB" id="9811889at2"/>
<dbReference type="Gene3D" id="3.30.565.10">
    <property type="entry name" value="Histidine kinase-like ATPase, C-terminal domain"/>
    <property type="match status" value="1"/>
</dbReference>
<reference evidence="8 9" key="1">
    <citation type="submission" date="2018-12" db="EMBL/GenBank/DDBJ databases">
        <title>Flammeovirga pectinis sp. nov., isolated from the gut of the Korean scallop, Patinopecten yessoensis.</title>
        <authorList>
            <person name="Bae J.-W."/>
            <person name="Jeong Y.-S."/>
            <person name="Kang W."/>
        </authorList>
    </citation>
    <scope>NUCLEOTIDE SEQUENCE [LARGE SCALE GENOMIC DNA]</scope>
    <source>
        <strain evidence="8 9">L12M1</strain>
    </source>
</reference>
<accession>A0A3Q9FLV9</accession>
<dbReference type="InterPro" id="IPR036890">
    <property type="entry name" value="HATPase_C_sf"/>
</dbReference>
<dbReference type="Proteomes" id="UP000267268">
    <property type="component" value="Chromosome 1"/>
</dbReference>
<dbReference type="PRINTS" id="PR00344">
    <property type="entry name" value="BCTRLSENSOR"/>
</dbReference>
<dbReference type="EMBL" id="CP034562">
    <property type="protein sequence ID" value="AZQ62684.1"/>
    <property type="molecule type" value="Genomic_DNA"/>
</dbReference>
<comment type="catalytic activity">
    <reaction evidence="1">
        <text>ATP + protein L-histidine = ADP + protein N-phospho-L-histidine.</text>
        <dbReference type="EC" id="2.7.13.3"/>
    </reaction>
</comment>
<dbReference type="InterPro" id="IPR011006">
    <property type="entry name" value="CheY-like_superfamily"/>
</dbReference>
<evidence type="ECO:0000256" key="2">
    <source>
        <dbReference type="ARBA" id="ARBA00012438"/>
    </source>
</evidence>
<evidence type="ECO:0000313" key="8">
    <source>
        <dbReference type="EMBL" id="AZQ62684.1"/>
    </source>
</evidence>
<evidence type="ECO:0000256" key="3">
    <source>
        <dbReference type="ARBA" id="ARBA00022553"/>
    </source>
</evidence>
<keyword evidence="3 5" id="KW-0597">Phosphoprotein</keyword>
<dbReference type="PANTHER" id="PTHR45339:SF1">
    <property type="entry name" value="HYBRID SIGNAL TRANSDUCTION HISTIDINE KINASE J"/>
    <property type="match status" value="1"/>
</dbReference>
<dbReference type="PROSITE" id="PS50109">
    <property type="entry name" value="HIS_KIN"/>
    <property type="match status" value="1"/>
</dbReference>
<feature type="domain" description="Response regulatory" evidence="7">
    <location>
        <begin position="559"/>
        <end position="679"/>
    </location>
</feature>
<dbReference type="SUPFAM" id="SSF52172">
    <property type="entry name" value="CheY-like"/>
    <property type="match status" value="1"/>
</dbReference>
<dbReference type="SMART" id="SM00387">
    <property type="entry name" value="HATPase_c"/>
    <property type="match status" value="1"/>
</dbReference>
<dbReference type="InterPro" id="IPR003661">
    <property type="entry name" value="HisK_dim/P_dom"/>
</dbReference>
<evidence type="ECO:0000259" key="7">
    <source>
        <dbReference type="PROSITE" id="PS50110"/>
    </source>
</evidence>
<evidence type="ECO:0000256" key="5">
    <source>
        <dbReference type="PROSITE-ProRule" id="PRU00169"/>
    </source>
</evidence>
<dbReference type="PANTHER" id="PTHR45339">
    <property type="entry name" value="HYBRID SIGNAL TRANSDUCTION HISTIDINE KINASE J"/>
    <property type="match status" value="1"/>
</dbReference>
<dbReference type="InterPro" id="IPR004358">
    <property type="entry name" value="Sig_transdc_His_kin-like_C"/>
</dbReference>
<protein>
    <recommendedName>
        <fullName evidence="2">histidine kinase</fullName>
        <ecNumber evidence="2">2.7.13.3</ecNumber>
    </recommendedName>
</protein>
<dbReference type="PROSITE" id="PS50110">
    <property type="entry name" value="RESPONSE_REGULATORY"/>
    <property type="match status" value="1"/>
</dbReference>
<dbReference type="SUPFAM" id="SSF47384">
    <property type="entry name" value="Homodimeric domain of signal transducing histidine kinase"/>
    <property type="match status" value="1"/>
</dbReference>
<dbReference type="FunFam" id="3.30.565.10:FF:000010">
    <property type="entry name" value="Sensor histidine kinase RcsC"/>
    <property type="match status" value="1"/>
</dbReference>
<proteinExistence type="predicted"/>
<dbReference type="SMART" id="SM00448">
    <property type="entry name" value="REC"/>
    <property type="match status" value="1"/>
</dbReference>
<feature type="domain" description="Histidine kinase" evidence="6">
    <location>
        <begin position="313"/>
        <end position="534"/>
    </location>
</feature>
<feature type="modified residue" description="4-aspartylphosphate" evidence="5">
    <location>
        <position position="610"/>
    </location>
</feature>
<keyword evidence="9" id="KW-1185">Reference proteome</keyword>
<dbReference type="AlphaFoldDB" id="A0A3Q9FLV9"/>
<dbReference type="Pfam" id="PF02518">
    <property type="entry name" value="HATPase_c"/>
    <property type="match status" value="1"/>
</dbReference>
<dbReference type="SUPFAM" id="SSF55874">
    <property type="entry name" value="ATPase domain of HSP90 chaperone/DNA topoisomerase II/histidine kinase"/>
    <property type="match status" value="1"/>
</dbReference>
<dbReference type="EC" id="2.7.13.3" evidence="2"/>
<dbReference type="Pfam" id="PF00072">
    <property type="entry name" value="Response_reg"/>
    <property type="match status" value="1"/>
</dbReference>
<dbReference type="KEGG" id="fll:EI427_10680"/>
<name>A0A3Q9FLV9_9BACT</name>
<dbReference type="GO" id="GO:0000155">
    <property type="term" value="F:phosphorelay sensor kinase activity"/>
    <property type="evidence" value="ECO:0007669"/>
    <property type="project" value="InterPro"/>
</dbReference>
<dbReference type="InterPro" id="IPR005467">
    <property type="entry name" value="His_kinase_dom"/>
</dbReference>
<dbReference type="CDD" id="cd00082">
    <property type="entry name" value="HisKA"/>
    <property type="match status" value="1"/>
</dbReference>
<dbReference type="Gene3D" id="1.10.287.130">
    <property type="match status" value="1"/>
</dbReference>
<dbReference type="InterPro" id="IPR001789">
    <property type="entry name" value="Sig_transdc_resp-reg_receiver"/>
</dbReference>
<evidence type="ECO:0000256" key="4">
    <source>
        <dbReference type="ARBA" id="ARBA00023012"/>
    </source>
</evidence>
<dbReference type="InterPro" id="IPR003594">
    <property type="entry name" value="HATPase_dom"/>
</dbReference>
<dbReference type="InterPro" id="IPR036097">
    <property type="entry name" value="HisK_dim/P_sf"/>
</dbReference>
<evidence type="ECO:0000259" key="6">
    <source>
        <dbReference type="PROSITE" id="PS50109"/>
    </source>
</evidence>
<dbReference type="CDD" id="cd17546">
    <property type="entry name" value="REC_hyHK_CKI1_RcsC-like"/>
    <property type="match status" value="1"/>
</dbReference>
<keyword evidence="4" id="KW-0902">Two-component regulatory system</keyword>